<dbReference type="AlphaFoldDB" id="A0A9P0FA64"/>
<reference evidence="3" key="1">
    <citation type="submission" date="2021-12" db="EMBL/GenBank/DDBJ databases">
        <authorList>
            <person name="King R."/>
        </authorList>
    </citation>
    <scope>NUCLEOTIDE SEQUENCE</scope>
</reference>
<evidence type="ECO:0000313" key="4">
    <source>
        <dbReference type="Proteomes" id="UP001152759"/>
    </source>
</evidence>
<evidence type="ECO:0000256" key="2">
    <source>
        <dbReference type="SAM" id="Phobius"/>
    </source>
</evidence>
<evidence type="ECO:0000313" key="3">
    <source>
        <dbReference type="EMBL" id="CAH0394779.1"/>
    </source>
</evidence>
<keyword evidence="2" id="KW-0472">Membrane</keyword>
<name>A0A9P0FA64_BEMTA</name>
<feature type="compositionally biased region" description="Polar residues" evidence="1">
    <location>
        <begin position="74"/>
        <end position="97"/>
    </location>
</feature>
<keyword evidence="2" id="KW-0812">Transmembrane</keyword>
<gene>
    <name evidence="3" type="ORF">BEMITA_LOCUS13038</name>
</gene>
<accession>A0A9P0FA64</accession>
<dbReference type="EMBL" id="OU963869">
    <property type="protein sequence ID" value="CAH0394779.1"/>
    <property type="molecule type" value="Genomic_DNA"/>
</dbReference>
<organism evidence="3 4">
    <name type="scientific">Bemisia tabaci</name>
    <name type="common">Sweetpotato whitefly</name>
    <name type="synonym">Aleurodes tabaci</name>
    <dbReference type="NCBI Taxonomy" id="7038"/>
    <lineage>
        <taxon>Eukaryota</taxon>
        <taxon>Metazoa</taxon>
        <taxon>Ecdysozoa</taxon>
        <taxon>Arthropoda</taxon>
        <taxon>Hexapoda</taxon>
        <taxon>Insecta</taxon>
        <taxon>Pterygota</taxon>
        <taxon>Neoptera</taxon>
        <taxon>Paraneoptera</taxon>
        <taxon>Hemiptera</taxon>
        <taxon>Sternorrhyncha</taxon>
        <taxon>Aleyrodoidea</taxon>
        <taxon>Aleyrodidae</taxon>
        <taxon>Aleyrodinae</taxon>
        <taxon>Bemisia</taxon>
    </lineage>
</organism>
<feature type="transmembrane region" description="Helical" evidence="2">
    <location>
        <begin position="45"/>
        <end position="66"/>
    </location>
</feature>
<dbReference type="Proteomes" id="UP001152759">
    <property type="component" value="Chromosome 8"/>
</dbReference>
<sequence>MNKCRVKVSNKCIQFYNNTRLTDDDLPVKELVRAVHRHTPIRMRLIIASVVLTAFIATVHCAASIFETEASTATTDEVPQSTEAPTTVTPTPGNDTSPVGRVASNVCNNYLLDLFITALLNLFPENLNESIGSIISIIVHNDVPNKDFYLELSILDIKLTLISNKTELSLSVARGNKKLYAGTIGLKKFCDHLKDSVVQQILQGTQVRTEDSATIRKGTLQRQFKQGSRISLAYKRHRIPSFFRLYSRVLALRNFRPTEASFGGLLKHSSGPNFVFVDVSSFSSSFFLLIPDASHLINMRSPRPLLKSSLKTTQGGYYLFI</sequence>
<protein>
    <submittedName>
        <fullName evidence="3">Uncharacterized protein</fullName>
    </submittedName>
</protein>
<proteinExistence type="predicted"/>
<evidence type="ECO:0000256" key="1">
    <source>
        <dbReference type="SAM" id="MobiDB-lite"/>
    </source>
</evidence>
<feature type="region of interest" description="Disordered" evidence="1">
    <location>
        <begin position="74"/>
        <end position="99"/>
    </location>
</feature>
<keyword evidence="4" id="KW-1185">Reference proteome</keyword>
<keyword evidence="2" id="KW-1133">Transmembrane helix</keyword>